<evidence type="ECO:0000313" key="1">
    <source>
        <dbReference type="EMBL" id="WYK20054.1"/>
    </source>
</evidence>
<gene>
    <name evidence="1" type="ORF">RZS32_011300</name>
</gene>
<dbReference type="EMBL" id="CP146606">
    <property type="protein sequence ID" value="WYK20054.1"/>
    <property type="molecule type" value="Genomic_DNA"/>
</dbReference>
<keyword evidence="2" id="KW-1185">Reference proteome</keyword>
<organism evidence="1 2">
    <name type="scientific">Roseovarius rhodophyticola</name>
    <dbReference type="NCBI Taxonomy" id="3080827"/>
    <lineage>
        <taxon>Bacteria</taxon>
        <taxon>Pseudomonadati</taxon>
        <taxon>Pseudomonadota</taxon>
        <taxon>Alphaproteobacteria</taxon>
        <taxon>Rhodobacterales</taxon>
        <taxon>Roseobacteraceae</taxon>
        <taxon>Roseovarius</taxon>
    </lineage>
</organism>
<name>A0ABZ2TK66_9RHOB</name>
<dbReference type="InterPro" id="IPR010462">
    <property type="entry name" value="Ectoine_synth"/>
</dbReference>
<accession>A0ABZ2TK66</accession>
<protein>
    <submittedName>
        <fullName evidence="1">Ectoine synthase</fullName>
    </submittedName>
</protein>
<reference evidence="1 2" key="1">
    <citation type="submission" date="2024-02" db="EMBL/GenBank/DDBJ databases">
        <title>Roseovarius strain W115 nov., isolated from a marine algae.</title>
        <authorList>
            <person name="Lee M.W."/>
            <person name="Lee J.K."/>
            <person name="Kim J.M."/>
            <person name="Choi D.G."/>
            <person name="Baek J.H."/>
            <person name="Bayburt H."/>
            <person name="Jung J.J."/>
            <person name="Han D.M."/>
            <person name="Jeon C.O."/>
        </authorList>
    </citation>
    <scope>NUCLEOTIDE SEQUENCE [LARGE SCALE GENOMIC DNA]</scope>
    <source>
        <strain evidence="1 2">W115</strain>
    </source>
</reference>
<proteinExistence type="predicted"/>
<sequence length="41" mass="4547">MFGRDVVPRSRETDLRFICIFTPALSGQETHDADGSYAASE</sequence>
<dbReference type="RefSeq" id="WP_317057898.1">
    <property type="nucleotide sequence ID" value="NZ_CP146606.1"/>
</dbReference>
<dbReference type="Proteomes" id="UP001281305">
    <property type="component" value="Chromosome"/>
</dbReference>
<evidence type="ECO:0000313" key="2">
    <source>
        <dbReference type="Proteomes" id="UP001281305"/>
    </source>
</evidence>
<dbReference type="Pfam" id="PF06339">
    <property type="entry name" value="Ectoine_synth"/>
    <property type="match status" value="1"/>
</dbReference>